<keyword evidence="2" id="KW-0805">Transcription regulation</keyword>
<name>A0ABV3ZL24_9BACT</name>
<dbReference type="Pfam" id="PF08281">
    <property type="entry name" value="Sigma70_r4_2"/>
    <property type="match status" value="1"/>
</dbReference>
<sequence length="163" mass="18877">MNNSSFMDLLVENTPPLMVMARKFTRTKEDAEDLLQETLCKALAYQDNFKSTTNIGAWLYVIMRNIFINNYRRRKKTLELTVAQTKALQKEPLANTSYHPDISTKNILAQIQKLPCLLKKPFVLHLEGYKYTEIAWMLDLPVGTIKSRIHFAKQALKSVIKRS</sequence>
<gene>
    <name evidence="7" type="ORF">QTN47_20170</name>
</gene>
<evidence type="ECO:0000256" key="3">
    <source>
        <dbReference type="ARBA" id="ARBA00023082"/>
    </source>
</evidence>
<keyword evidence="8" id="KW-1185">Reference proteome</keyword>
<evidence type="ECO:0000256" key="4">
    <source>
        <dbReference type="ARBA" id="ARBA00023163"/>
    </source>
</evidence>
<evidence type="ECO:0000259" key="6">
    <source>
        <dbReference type="Pfam" id="PF08281"/>
    </source>
</evidence>
<keyword evidence="4" id="KW-0804">Transcription</keyword>
<comment type="caution">
    <text evidence="7">The sequence shown here is derived from an EMBL/GenBank/DDBJ whole genome shotgun (WGS) entry which is preliminary data.</text>
</comment>
<evidence type="ECO:0000313" key="7">
    <source>
        <dbReference type="EMBL" id="MEX6689834.1"/>
    </source>
</evidence>
<protein>
    <submittedName>
        <fullName evidence="7">RNA polymerase sigma factor</fullName>
    </submittedName>
</protein>
<comment type="similarity">
    <text evidence="1">Belongs to the sigma-70 factor family. ECF subfamily.</text>
</comment>
<dbReference type="Proteomes" id="UP001560573">
    <property type="component" value="Unassembled WGS sequence"/>
</dbReference>
<dbReference type="SUPFAM" id="SSF88659">
    <property type="entry name" value="Sigma3 and sigma4 domains of RNA polymerase sigma factors"/>
    <property type="match status" value="1"/>
</dbReference>
<evidence type="ECO:0000256" key="1">
    <source>
        <dbReference type="ARBA" id="ARBA00010641"/>
    </source>
</evidence>
<accession>A0ABV3ZL24</accession>
<feature type="domain" description="RNA polymerase sigma factor 70 region 4 type 2" evidence="6">
    <location>
        <begin position="106"/>
        <end position="156"/>
    </location>
</feature>
<organism evidence="7 8">
    <name type="scientific">Danxiaibacter flavus</name>
    <dbReference type="NCBI Taxonomy" id="3049108"/>
    <lineage>
        <taxon>Bacteria</taxon>
        <taxon>Pseudomonadati</taxon>
        <taxon>Bacteroidota</taxon>
        <taxon>Chitinophagia</taxon>
        <taxon>Chitinophagales</taxon>
        <taxon>Chitinophagaceae</taxon>
        <taxon>Danxiaibacter</taxon>
    </lineage>
</organism>
<dbReference type="SUPFAM" id="SSF88946">
    <property type="entry name" value="Sigma2 domain of RNA polymerase sigma factors"/>
    <property type="match status" value="1"/>
</dbReference>
<dbReference type="InterPro" id="IPR007627">
    <property type="entry name" value="RNA_pol_sigma70_r2"/>
</dbReference>
<dbReference type="PANTHER" id="PTHR43133:SF25">
    <property type="entry name" value="RNA POLYMERASE SIGMA FACTOR RFAY-RELATED"/>
    <property type="match status" value="1"/>
</dbReference>
<dbReference type="PANTHER" id="PTHR43133">
    <property type="entry name" value="RNA POLYMERASE ECF-TYPE SIGMA FACTO"/>
    <property type="match status" value="1"/>
</dbReference>
<evidence type="ECO:0000313" key="8">
    <source>
        <dbReference type="Proteomes" id="UP001560573"/>
    </source>
</evidence>
<proteinExistence type="inferred from homology"/>
<dbReference type="InterPro" id="IPR013325">
    <property type="entry name" value="RNA_pol_sigma_r2"/>
</dbReference>
<dbReference type="InterPro" id="IPR013324">
    <property type="entry name" value="RNA_pol_sigma_r3/r4-like"/>
</dbReference>
<dbReference type="InterPro" id="IPR014284">
    <property type="entry name" value="RNA_pol_sigma-70_dom"/>
</dbReference>
<dbReference type="InterPro" id="IPR013249">
    <property type="entry name" value="RNA_pol_sigma70_r4_t2"/>
</dbReference>
<dbReference type="Pfam" id="PF04542">
    <property type="entry name" value="Sigma70_r2"/>
    <property type="match status" value="1"/>
</dbReference>
<dbReference type="Gene3D" id="1.10.10.10">
    <property type="entry name" value="Winged helix-like DNA-binding domain superfamily/Winged helix DNA-binding domain"/>
    <property type="match status" value="1"/>
</dbReference>
<feature type="domain" description="RNA polymerase sigma-70 region 2" evidence="5">
    <location>
        <begin position="12"/>
        <end position="76"/>
    </location>
</feature>
<dbReference type="NCBIfam" id="TIGR02937">
    <property type="entry name" value="sigma70-ECF"/>
    <property type="match status" value="1"/>
</dbReference>
<dbReference type="EMBL" id="JAULBC010000007">
    <property type="protein sequence ID" value="MEX6689834.1"/>
    <property type="molecule type" value="Genomic_DNA"/>
</dbReference>
<dbReference type="InterPro" id="IPR036388">
    <property type="entry name" value="WH-like_DNA-bd_sf"/>
</dbReference>
<dbReference type="RefSeq" id="WP_369331242.1">
    <property type="nucleotide sequence ID" value="NZ_JAULBC010000007.1"/>
</dbReference>
<reference evidence="7 8" key="1">
    <citation type="submission" date="2023-07" db="EMBL/GenBank/DDBJ databases">
        <authorList>
            <person name="Lian W.-H."/>
        </authorList>
    </citation>
    <scope>NUCLEOTIDE SEQUENCE [LARGE SCALE GENOMIC DNA]</scope>
    <source>
        <strain evidence="7 8">SYSU DXS3180</strain>
    </source>
</reference>
<evidence type="ECO:0000256" key="2">
    <source>
        <dbReference type="ARBA" id="ARBA00023015"/>
    </source>
</evidence>
<dbReference type="InterPro" id="IPR039425">
    <property type="entry name" value="RNA_pol_sigma-70-like"/>
</dbReference>
<keyword evidence="3" id="KW-0731">Sigma factor</keyword>
<dbReference type="Gene3D" id="1.10.1740.10">
    <property type="match status" value="1"/>
</dbReference>
<evidence type="ECO:0000259" key="5">
    <source>
        <dbReference type="Pfam" id="PF04542"/>
    </source>
</evidence>